<keyword evidence="1" id="KW-0472">Membrane</keyword>
<keyword evidence="1" id="KW-1133">Transmembrane helix</keyword>
<feature type="transmembrane region" description="Helical" evidence="1">
    <location>
        <begin position="60"/>
        <end position="78"/>
    </location>
</feature>
<name>A0A1H1UZ51_9MICO</name>
<reference evidence="3" key="1">
    <citation type="submission" date="2016-10" db="EMBL/GenBank/DDBJ databases">
        <authorList>
            <person name="Varghese N."/>
            <person name="Submissions S."/>
        </authorList>
    </citation>
    <scope>NUCLEOTIDE SEQUENCE [LARGE SCALE GENOMIC DNA]</scope>
    <source>
        <strain evidence="3">DSM 21772</strain>
    </source>
</reference>
<feature type="transmembrane region" description="Helical" evidence="1">
    <location>
        <begin position="162"/>
        <end position="185"/>
    </location>
</feature>
<feature type="transmembrane region" description="Helical" evidence="1">
    <location>
        <begin position="98"/>
        <end position="119"/>
    </location>
</feature>
<proteinExistence type="predicted"/>
<feature type="transmembrane region" description="Helical" evidence="1">
    <location>
        <begin position="191"/>
        <end position="212"/>
    </location>
</feature>
<dbReference type="Pfam" id="PF10067">
    <property type="entry name" value="DUF2306"/>
    <property type="match status" value="1"/>
</dbReference>
<evidence type="ECO:0000256" key="1">
    <source>
        <dbReference type="SAM" id="Phobius"/>
    </source>
</evidence>
<evidence type="ECO:0000313" key="3">
    <source>
        <dbReference type="Proteomes" id="UP000181956"/>
    </source>
</evidence>
<dbReference type="OrthoDB" id="4698148at2"/>
<organism evidence="2 3">
    <name type="scientific">Microterricola viridarii</name>
    <dbReference type="NCBI Taxonomy" id="412690"/>
    <lineage>
        <taxon>Bacteria</taxon>
        <taxon>Bacillati</taxon>
        <taxon>Actinomycetota</taxon>
        <taxon>Actinomycetes</taxon>
        <taxon>Micrococcales</taxon>
        <taxon>Microbacteriaceae</taxon>
        <taxon>Microterricola</taxon>
    </lineage>
</organism>
<evidence type="ECO:0000313" key="2">
    <source>
        <dbReference type="EMBL" id="SDS77743.1"/>
    </source>
</evidence>
<dbReference type="AlphaFoldDB" id="A0A1H1UZ51"/>
<gene>
    <name evidence="2" type="ORF">SAMN04489834_2129</name>
</gene>
<keyword evidence="1" id="KW-0812">Transmembrane</keyword>
<sequence length="223" mass="23684">MTTTIAAAAATRASRRQWLAPVGLVLLSLIPVLAGAARLSEITGGALETAQNARFLDSPIPVLTHIVSVTVFSLLGAFQFVPALRRGRARWHRTAGRILIPAGVLSALSGMWMAVFYQLPAGDGFALLVLRLLFGSAMLASIALAVRAIIRRDFVTHSEWMTRAYAIALGAGTQALLLIPSGILFGAHSEIPRAVVMGTAWALNLAVAELVIRRRAAVDGVTR</sequence>
<accession>A0A1H1UZ51</accession>
<dbReference type="InterPro" id="IPR018750">
    <property type="entry name" value="DUF2306_membrane"/>
</dbReference>
<feature type="transmembrane region" description="Helical" evidence="1">
    <location>
        <begin position="125"/>
        <end position="150"/>
    </location>
</feature>
<dbReference type="RefSeq" id="WP_083364015.1">
    <property type="nucleotide sequence ID" value="NZ_LT629742.1"/>
</dbReference>
<dbReference type="EMBL" id="LT629742">
    <property type="protein sequence ID" value="SDS77743.1"/>
    <property type="molecule type" value="Genomic_DNA"/>
</dbReference>
<keyword evidence="3" id="KW-1185">Reference proteome</keyword>
<dbReference type="STRING" id="412690.SAMN04489834_2129"/>
<protein>
    <submittedName>
        <fullName evidence="2">Predicted membrane protein</fullName>
    </submittedName>
</protein>
<dbReference type="Proteomes" id="UP000181956">
    <property type="component" value="Chromosome I"/>
</dbReference>